<reference evidence="1" key="2">
    <citation type="submission" date="2023-04" db="EMBL/GenBank/DDBJ databases">
        <authorList>
            <person name="Bruccoleri R.E."/>
            <person name="Oakeley E.J."/>
            <person name="Faust A.-M."/>
            <person name="Dessus-Babus S."/>
            <person name="Altorfer M."/>
            <person name="Burckhardt D."/>
            <person name="Oertli M."/>
            <person name="Naumann U."/>
            <person name="Petersen F."/>
            <person name="Wong J."/>
        </authorList>
    </citation>
    <scope>NUCLEOTIDE SEQUENCE</scope>
    <source>
        <strain evidence="1">GSM-AAB239-AS_SAM_17_03QT</strain>
        <tissue evidence="1">Leaf</tissue>
    </source>
</reference>
<organism evidence="1 2">
    <name type="scientific">Iris pallida</name>
    <name type="common">Sweet iris</name>
    <dbReference type="NCBI Taxonomy" id="29817"/>
    <lineage>
        <taxon>Eukaryota</taxon>
        <taxon>Viridiplantae</taxon>
        <taxon>Streptophyta</taxon>
        <taxon>Embryophyta</taxon>
        <taxon>Tracheophyta</taxon>
        <taxon>Spermatophyta</taxon>
        <taxon>Magnoliopsida</taxon>
        <taxon>Liliopsida</taxon>
        <taxon>Asparagales</taxon>
        <taxon>Iridaceae</taxon>
        <taxon>Iridoideae</taxon>
        <taxon>Irideae</taxon>
        <taxon>Iris</taxon>
    </lineage>
</organism>
<gene>
    <name evidence="1" type="ORF">M6B38_127310</name>
</gene>
<proteinExistence type="predicted"/>
<sequence>MTTTRSRNGISVLTVRYGLRRIRAIVSLVNPTTKGFRSSFFLVILGMLASAGCSPLKELSTICTMDSLWMLDVLIQAFNK</sequence>
<evidence type="ECO:0000313" key="2">
    <source>
        <dbReference type="Proteomes" id="UP001140949"/>
    </source>
</evidence>
<reference evidence="1" key="1">
    <citation type="journal article" date="2023" name="GigaByte">
        <title>Genome assembly of the bearded iris, Iris pallida Lam.</title>
        <authorList>
            <person name="Bruccoleri R.E."/>
            <person name="Oakeley E.J."/>
            <person name="Faust A.M.E."/>
            <person name="Altorfer M."/>
            <person name="Dessus-Babus S."/>
            <person name="Burckhardt D."/>
            <person name="Oertli M."/>
            <person name="Naumann U."/>
            <person name="Petersen F."/>
            <person name="Wong J."/>
        </authorList>
    </citation>
    <scope>NUCLEOTIDE SEQUENCE</scope>
    <source>
        <strain evidence="1">GSM-AAB239-AS_SAM_17_03QT</strain>
    </source>
</reference>
<dbReference type="Proteomes" id="UP001140949">
    <property type="component" value="Unassembled WGS sequence"/>
</dbReference>
<evidence type="ECO:0000313" key="1">
    <source>
        <dbReference type="EMBL" id="KAJ6823654.1"/>
    </source>
</evidence>
<accession>A0AAX6G4I8</accession>
<comment type="caution">
    <text evidence="1">The sequence shown here is derived from an EMBL/GenBank/DDBJ whole genome shotgun (WGS) entry which is preliminary data.</text>
</comment>
<dbReference type="AlphaFoldDB" id="A0AAX6G4I8"/>
<name>A0AAX6G4I8_IRIPA</name>
<dbReference type="EMBL" id="JANAVB010022599">
    <property type="protein sequence ID" value="KAJ6823654.1"/>
    <property type="molecule type" value="Genomic_DNA"/>
</dbReference>
<keyword evidence="2" id="KW-1185">Reference proteome</keyword>
<protein>
    <submittedName>
        <fullName evidence="1">Uncharacterized protein</fullName>
    </submittedName>
</protein>